<dbReference type="Gramene" id="TraesARI3A03G01529900.1">
    <property type="protein sequence ID" value="TraesARI3A03G01529900.1"/>
    <property type="gene ID" value="TraesARI3A03G01529900"/>
</dbReference>
<dbReference type="Gramene" id="TraesSTA3A03G01500100.1">
    <property type="protein sequence ID" value="TraesSTA3A03G01500100.1"/>
    <property type="gene ID" value="TraesSTA3A03G01500100"/>
</dbReference>
<evidence type="ECO:0000313" key="1">
    <source>
        <dbReference type="EnsemblPlants" id="TraesCS3A02G487900.1"/>
    </source>
</evidence>
<reference evidence="1" key="2">
    <citation type="submission" date="2018-10" db="UniProtKB">
        <authorList>
            <consortium name="EnsemblPlants"/>
        </authorList>
    </citation>
    <scope>IDENTIFICATION</scope>
</reference>
<protein>
    <submittedName>
        <fullName evidence="1">Uncharacterized protein</fullName>
    </submittedName>
</protein>
<keyword evidence="2" id="KW-1185">Reference proteome</keyword>
<dbReference type="Gramene" id="TraesROB_scaffold_016241_01G000100.1">
    <property type="protein sequence ID" value="TraesROB_scaffold_016241_01G000100.1"/>
    <property type="gene ID" value="TraesROB_scaffold_016241_01G000100"/>
</dbReference>
<dbReference type="Gramene" id="TraesCAD_scaffold_015692_01G000100.1">
    <property type="protein sequence ID" value="TraesCAD_scaffold_015692_01G000100.1"/>
    <property type="gene ID" value="TraesCAD_scaffold_015692_01G000100"/>
</dbReference>
<dbReference type="Gramene" id="TraesMAC3A03G01506720.1">
    <property type="protein sequence ID" value="TraesMAC3A03G01506720.1"/>
    <property type="gene ID" value="TraesMAC3A03G01506720"/>
</dbReference>
<dbReference type="Gramene" id="TraesCLE_scaffold_013170_01G000100.1">
    <property type="protein sequence ID" value="TraesCLE_scaffold_013170_01G000100.1"/>
    <property type="gene ID" value="TraesCLE_scaffold_013170_01G000100"/>
</dbReference>
<dbReference type="Gramene" id="TraesCS3A03G1144900.1">
    <property type="protein sequence ID" value="TraesCS3A03G1144900.1.CDS"/>
    <property type="gene ID" value="TraesCS3A03G1144900"/>
</dbReference>
<dbReference type="Gramene" id="TraesCS3A02G487900.1">
    <property type="protein sequence ID" value="TraesCS3A02G487900.1"/>
    <property type="gene ID" value="TraesCS3A02G487900"/>
</dbReference>
<organism evidence="1">
    <name type="scientific">Triticum aestivum</name>
    <name type="common">Wheat</name>
    <dbReference type="NCBI Taxonomy" id="4565"/>
    <lineage>
        <taxon>Eukaryota</taxon>
        <taxon>Viridiplantae</taxon>
        <taxon>Streptophyta</taxon>
        <taxon>Embryophyta</taxon>
        <taxon>Tracheophyta</taxon>
        <taxon>Spermatophyta</taxon>
        <taxon>Magnoliopsida</taxon>
        <taxon>Liliopsida</taxon>
        <taxon>Poales</taxon>
        <taxon>Poaceae</taxon>
        <taxon>BOP clade</taxon>
        <taxon>Pooideae</taxon>
        <taxon>Triticodae</taxon>
        <taxon>Triticeae</taxon>
        <taxon>Triticinae</taxon>
        <taxon>Triticum</taxon>
    </lineage>
</organism>
<evidence type="ECO:0000313" key="2">
    <source>
        <dbReference type="Proteomes" id="UP000019116"/>
    </source>
</evidence>
<name>A0A3B6ERP2_WHEAT</name>
<dbReference type="Proteomes" id="UP000019116">
    <property type="component" value="Chromosome 3A"/>
</dbReference>
<dbReference type="AlphaFoldDB" id="A0A3B6ERP2"/>
<dbReference type="EnsemblPlants" id="TraesCS3A02G487900.1">
    <property type="protein sequence ID" value="TraesCS3A02G487900.1"/>
    <property type="gene ID" value="TraesCS3A02G487900"/>
</dbReference>
<proteinExistence type="predicted"/>
<dbReference type="Gramene" id="TraesPARA_EIv1.0_0879590.1">
    <property type="protein sequence ID" value="TraesPARA_EIv1.0_0879590.1.CDS"/>
    <property type="gene ID" value="TraesPARA_EIv1.0_0879590"/>
</dbReference>
<dbReference type="Gramene" id="TraesJUL3A03G01521050.1">
    <property type="protein sequence ID" value="TraesJUL3A03G01521050.1"/>
    <property type="gene ID" value="TraesJUL3A03G01521050"/>
</dbReference>
<reference evidence="1" key="1">
    <citation type="submission" date="2018-08" db="EMBL/GenBank/DDBJ databases">
        <authorList>
            <person name="Rossello M."/>
        </authorList>
    </citation>
    <scope>NUCLEOTIDE SEQUENCE [LARGE SCALE GENOMIC DNA]</scope>
    <source>
        <strain evidence="1">cv. Chinese Spring</strain>
    </source>
</reference>
<dbReference type="Gramene" id="TraesRN3A0101170600.1">
    <property type="protein sequence ID" value="TraesRN3A0101170600.1"/>
    <property type="gene ID" value="TraesRN3A0101170600"/>
</dbReference>
<accession>A0A3B6ERP2</accession>
<dbReference type="Gramene" id="TraesLAC3A03G01452450.1">
    <property type="protein sequence ID" value="TraesLAC3A03G01452450.1"/>
    <property type="gene ID" value="TraesLAC3A03G01452450"/>
</dbReference>
<sequence>MASAVLLLQRIDGEVARIGMVLQAFIKVNAHGGDVNAVLKKIEPCRKTVSFLRIRKTASNLYRE</sequence>